<organism evidence="2 3">
    <name type="scientific">Capsicum annuum</name>
    <name type="common">Capsicum pepper</name>
    <dbReference type="NCBI Taxonomy" id="4072"/>
    <lineage>
        <taxon>Eukaryota</taxon>
        <taxon>Viridiplantae</taxon>
        <taxon>Streptophyta</taxon>
        <taxon>Embryophyta</taxon>
        <taxon>Tracheophyta</taxon>
        <taxon>Spermatophyta</taxon>
        <taxon>Magnoliopsida</taxon>
        <taxon>eudicotyledons</taxon>
        <taxon>Gunneridae</taxon>
        <taxon>Pentapetalae</taxon>
        <taxon>asterids</taxon>
        <taxon>lamiids</taxon>
        <taxon>Solanales</taxon>
        <taxon>Solanaceae</taxon>
        <taxon>Solanoideae</taxon>
        <taxon>Capsiceae</taxon>
        <taxon>Capsicum</taxon>
    </lineage>
</organism>
<reference evidence="2 3" key="2">
    <citation type="journal article" date="2017" name="Genome Biol.">
        <title>New reference genome sequences of hot pepper reveal the massive evolution of plant disease-resistance genes by retroduplication.</title>
        <authorList>
            <person name="Kim S."/>
            <person name="Park J."/>
            <person name="Yeom S.I."/>
            <person name="Kim Y.M."/>
            <person name="Seo E."/>
            <person name="Kim K.T."/>
            <person name="Kim M.S."/>
            <person name="Lee J.M."/>
            <person name="Cheong K."/>
            <person name="Shin H.S."/>
            <person name="Kim S.B."/>
            <person name="Han K."/>
            <person name="Lee J."/>
            <person name="Park M."/>
            <person name="Lee H.A."/>
            <person name="Lee H.Y."/>
            <person name="Lee Y."/>
            <person name="Oh S."/>
            <person name="Lee J.H."/>
            <person name="Choi E."/>
            <person name="Choi E."/>
            <person name="Lee S.E."/>
            <person name="Jeon J."/>
            <person name="Kim H."/>
            <person name="Choi G."/>
            <person name="Song H."/>
            <person name="Lee J."/>
            <person name="Lee S.C."/>
            <person name="Kwon J.K."/>
            <person name="Lee H.Y."/>
            <person name="Koo N."/>
            <person name="Hong Y."/>
            <person name="Kim R.W."/>
            <person name="Kang W.H."/>
            <person name="Huh J.H."/>
            <person name="Kang B.C."/>
            <person name="Yang T.J."/>
            <person name="Lee Y.H."/>
            <person name="Bennetzen J.L."/>
            <person name="Choi D."/>
        </authorList>
    </citation>
    <scope>NUCLEOTIDE SEQUENCE [LARGE SCALE GENOMIC DNA]</scope>
    <source>
        <strain evidence="3">cv. CM334</strain>
    </source>
</reference>
<dbReference type="EMBL" id="AYRZ02000011">
    <property type="protein sequence ID" value="PHT68163.1"/>
    <property type="molecule type" value="Genomic_DNA"/>
</dbReference>
<dbReference type="CDD" id="cd22157">
    <property type="entry name" value="F-box_AtFBW1-like"/>
    <property type="match status" value="1"/>
</dbReference>
<dbReference type="PANTHER" id="PTHR31672">
    <property type="entry name" value="BNACNNG10540D PROTEIN"/>
    <property type="match status" value="1"/>
</dbReference>
<proteinExistence type="predicted"/>
<comment type="caution">
    <text evidence="2">The sequence shown here is derived from an EMBL/GenBank/DDBJ whole genome shotgun (WGS) entry which is preliminary data.</text>
</comment>
<dbReference type="Proteomes" id="UP000222542">
    <property type="component" value="Unassembled WGS sequence"/>
</dbReference>
<name>A0A2G2YEI4_CAPAN</name>
<dbReference type="PANTHER" id="PTHR31672:SF13">
    <property type="entry name" value="F-BOX PROTEIN CPR30-LIKE"/>
    <property type="match status" value="1"/>
</dbReference>
<evidence type="ECO:0000259" key="1">
    <source>
        <dbReference type="PROSITE" id="PS50181"/>
    </source>
</evidence>
<dbReference type="AlphaFoldDB" id="A0A2G2YEI4"/>
<evidence type="ECO:0000313" key="3">
    <source>
        <dbReference type="Proteomes" id="UP000222542"/>
    </source>
</evidence>
<dbReference type="PROSITE" id="PS50181">
    <property type="entry name" value="FBOX"/>
    <property type="match status" value="1"/>
</dbReference>
<dbReference type="OMA" id="DYTHYIS"/>
<dbReference type="InterPro" id="IPR050796">
    <property type="entry name" value="SCF_F-box_component"/>
</dbReference>
<reference evidence="2 3" key="1">
    <citation type="journal article" date="2014" name="Nat. Genet.">
        <title>Genome sequence of the hot pepper provides insights into the evolution of pungency in Capsicum species.</title>
        <authorList>
            <person name="Kim S."/>
            <person name="Park M."/>
            <person name="Yeom S.I."/>
            <person name="Kim Y.M."/>
            <person name="Lee J.M."/>
            <person name="Lee H.A."/>
            <person name="Seo E."/>
            <person name="Choi J."/>
            <person name="Cheong K."/>
            <person name="Kim K.T."/>
            <person name="Jung K."/>
            <person name="Lee G.W."/>
            <person name="Oh S.K."/>
            <person name="Bae C."/>
            <person name="Kim S.B."/>
            <person name="Lee H.Y."/>
            <person name="Kim S.Y."/>
            <person name="Kim M.S."/>
            <person name="Kang B.C."/>
            <person name="Jo Y.D."/>
            <person name="Yang H.B."/>
            <person name="Jeong H.J."/>
            <person name="Kang W.H."/>
            <person name="Kwon J.K."/>
            <person name="Shin C."/>
            <person name="Lim J.Y."/>
            <person name="Park J.H."/>
            <person name="Huh J.H."/>
            <person name="Kim J.S."/>
            <person name="Kim B.D."/>
            <person name="Cohen O."/>
            <person name="Paran I."/>
            <person name="Suh M.C."/>
            <person name="Lee S.B."/>
            <person name="Kim Y.K."/>
            <person name="Shin Y."/>
            <person name="Noh S.J."/>
            <person name="Park J."/>
            <person name="Seo Y.S."/>
            <person name="Kwon S.Y."/>
            <person name="Kim H.A."/>
            <person name="Park J.M."/>
            <person name="Kim H.J."/>
            <person name="Choi S.B."/>
            <person name="Bosland P.W."/>
            <person name="Reeves G."/>
            <person name="Jo S.H."/>
            <person name="Lee B.W."/>
            <person name="Cho H.T."/>
            <person name="Choi H.S."/>
            <person name="Lee M.S."/>
            <person name="Yu Y."/>
            <person name="Do Choi Y."/>
            <person name="Park B.S."/>
            <person name="van Deynze A."/>
            <person name="Ashrafi H."/>
            <person name="Hill T."/>
            <person name="Kim W.T."/>
            <person name="Pai H.S."/>
            <person name="Ahn H.K."/>
            <person name="Yeam I."/>
            <person name="Giovannoni J.J."/>
            <person name="Rose J.K."/>
            <person name="Sorensen I."/>
            <person name="Lee S.J."/>
            <person name="Kim R.W."/>
            <person name="Choi I.Y."/>
            <person name="Choi B.S."/>
            <person name="Lim J.S."/>
            <person name="Lee Y.H."/>
            <person name="Choi D."/>
        </authorList>
    </citation>
    <scope>NUCLEOTIDE SEQUENCE [LARGE SCALE GENOMIC DNA]</scope>
    <source>
        <strain evidence="3">cv. CM334</strain>
    </source>
</reference>
<dbReference type="InterPro" id="IPR001810">
    <property type="entry name" value="F-box_dom"/>
</dbReference>
<accession>A0A2G2YEI4</accession>
<dbReference type="Gramene" id="PHT68163">
    <property type="protein sequence ID" value="PHT68163"/>
    <property type="gene ID" value="T459_27650"/>
</dbReference>
<keyword evidence="3" id="KW-1185">Reference proteome</keyword>
<dbReference type="InterPro" id="IPR036047">
    <property type="entry name" value="F-box-like_dom_sf"/>
</dbReference>
<protein>
    <recommendedName>
        <fullName evidence="1">F-box domain-containing protein</fullName>
    </recommendedName>
</protein>
<dbReference type="SMART" id="SM00256">
    <property type="entry name" value="FBOX"/>
    <property type="match status" value="1"/>
</dbReference>
<gene>
    <name evidence="2" type="ORF">T459_27650</name>
</gene>
<dbReference type="SUPFAM" id="SSF81383">
    <property type="entry name" value="F-box domain"/>
    <property type="match status" value="1"/>
</dbReference>
<dbReference type="Pfam" id="PF00646">
    <property type="entry name" value="F-box"/>
    <property type="match status" value="1"/>
</dbReference>
<sequence>MEPKASHQHRKRRKLTIPTLPDELITAILERLLVKYLLQFKCVSKNWFALISSPGFVKDHLSFSAKDYTHYISLLPFRDSMKYCSVGSLFHDNYGDT</sequence>
<dbReference type="Gene3D" id="1.20.1280.50">
    <property type="match status" value="1"/>
</dbReference>
<feature type="domain" description="F-box" evidence="1">
    <location>
        <begin position="14"/>
        <end position="60"/>
    </location>
</feature>
<evidence type="ECO:0000313" key="2">
    <source>
        <dbReference type="EMBL" id="PHT68163.1"/>
    </source>
</evidence>